<organism evidence="1 2">
    <name type="scientific">Avena sativa</name>
    <name type="common">Oat</name>
    <dbReference type="NCBI Taxonomy" id="4498"/>
    <lineage>
        <taxon>Eukaryota</taxon>
        <taxon>Viridiplantae</taxon>
        <taxon>Streptophyta</taxon>
        <taxon>Embryophyta</taxon>
        <taxon>Tracheophyta</taxon>
        <taxon>Spermatophyta</taxon>
        <taxon>Magnoliopsida</taxon>
        <taxon>Liliopsida</taxon>
        <taxon>Poales</taxon>
        <taxon>Poaceae</taxon>
        <taxon>BOP clade</taxon>
        <taxon>Pooideae</taxon>
        <taxon>Poodae</taxon>
        <taxon>Poeae</taxon>
        <taxon>Poeae Chloroplast Group 1 (Aveneae type)</taxon>
        <taxon>Aveninae</taxon>
        <taxon>Avena</taxon>
    </lineage>
</organism>
<sequence length="547" mass="61510">MEQFDMAQILIFSPEALFSLLLCFFLLSHYYFARRSRSDCKQHDGHGHLPPSPPKLPLIGHLHLIGRDPHVSLASLARKHAGPDGLMLLHLGEVPNLVVSSPRAAEAVLRTHDHVFASRPWSTVADFLLSGHSDIALAPYGEYWRQARKLVTTHLLSSSKVRALQGAREEEVRLVIDKVRAAAAQRSAVDMTDLLGAFANDVVCRAVSGKFFREGGRNELFRELISGITAALAGFNLEDFFPSLAKVGLVRLVVLAKTNTLKKRWDELLDKIIDDHATRLSSQEHDEQEQQNHLERDLVDVILSLQHEYNLTRDNVRVILMDMFSAGTDTSYIVLEFAMAELIRKPHLMAKLQAEVRSKTPEGQRNVKEEDLSGMAYLKAVVRETLRLHPPAPLLLPHLSMAKCEDVNGYGIPAGTRVIVNVWALGRDGESWGEKADEFWPERFMDGDTTADFKGRDFQFLPFGAGRRMCPGMSFGLATVEVMLANLVYCFDWELPHGMRGEDVDMDEVFGVTVRRKEKLVLCRKYHKEPSVHAANDTLLYTCILVE</sequence>
<protein>
    <submittedName>
        <fullName evidence="1">Uncharacterized protein</fullName>
    </submittedName>
</protein>
<evidence type="ECO:0000313" key="1">
    <source>
        <dbReference type="EnsemblPlants" id="AVESA.00010b.r2.7DG1364560.1.CDS"/>
    </source>
</evidence>
<accession>A0ACD6AIS5</accession>
<keyword evidence="2" id="KW-1185">Reference proteome</keyword>
<dbReference type="Proteomes" id="UP001732700">
    <property type="component" value="Chromosome 7D"/>
</dbReference>
<evidence type="ECO:0000313" key="2">
    <source>
        <dbReference type="Proteomes" id="UP001732700"/>
    </source>
</evidence>
<dbReference type="EnsemblPlants" id="AVESA.00010b.r2.7DG1364560.1">
    <property type="protein sequence ID" value="AVESA.00010b.r2.7DG1364560.1.CDS"/>
    <property type="gene ID" value="AVESA.00010b.r2.7DG1364560"/>
</dbReference>
<reference evidence="1" key="1">
    <citation type="submission" date="2021-05" db="EMBL/GenBank/DDBJ databases">
        <authorList>
            <person name="Scholz U."/>
            <person name="Mascher M."/>
            <person name="Fiebig A."/>
        </authorList>
    </citation>
    <scope>NUCLEOTIDE SEQUENCE [LARGE SCALE GENOMIC DNA]</scope>
</reference>
<name>A0ACD6AIS5_AVESA</name>
<proteinExistence type="predicted"/>
<reference evidence="1" key="2">
    <citation type="submission" date="2025-09" db="UniProtKB">
        <authorList>
            <consortium name="EnsemblPlants"/>
        </authorList>
    </citation>
    <scope>IDENTIFICATION</scope>
</reference>